<feature type="transmembrane region" description="Helical" evidence="1">
    <location>
        <begin position="134"/>
        <end position="164"/>
    </location>
</feature>
<proteinExistence type="predicted"/>
<evidence type="ECO:0008006" key="3">
    <source>
        <dbReference type="Google" id="ProtNLM"/>
    </source>
</evidence>
<dbReference type="Gene3D" id="1.10.287.110">
    <property type="entry name" value="DnaJ domain"/>
    <property type="match status" value="1"/>
</dbReference>
<dbReference type="SUPFAM" id="SSF46565">
    <property type="entry name" value="Chaperone J-domain"/>
    <property type="match status" value="1"/>
</dbReference>
<dbReference type="CDD" id="cd06257">
    <property type="entry name" value="DnaJ"/>
    <property type="match status" value="1"/>
</dbReference>
<reference evidence="2" key="1">
    <citation type="submission" date="2021-01" db="EMBL/GenBank/DDBJ databases">
        <authorList>
            <person name="Corre E."/>
            <person name="Pelletier E."/>
            <person name="Niang G."/>
            <person name="Scheremetjew M."/>
            <person name="Finn R."/>
            <person name="Kale V."/>
            <person name="Holt S."/>
            <person name="Cochrane G."/>
            <person name="Meng A."/>
            <person name="Brown T."/>
            <person name="Cohen L."/>
        </authorList>
    </citation>
    <scope>NUCLEOTIDE SEQUENCE</scope>
    <source>
        <strain evidence="2">SAG 63-3</strain>
    </source>
</reference>
<feature type="transmembrane region" description="Helical" evidence="1">
    <location>
        <begin position="197"/>
        <end position="217"/>
    </location>
</feature>
<dbReference type="InterPro" id="IPR036869">
    <property type="entry name" value="J_dom_sf"/>
</dbReference>
<dbReference type="AlphaFoldDB" id="A0A7S0V7Z3"/>
<dbReference type="PANTHER" id="PTHR33372:SF2">
    <property type="entry name" value="PROTEIN CHAPERONE-LIKE PROTEIN OF POR1, CHLOROPLASTIC"/>
    <property type="match status" value="1"/>
</dbReference>
<dbReference type="PANTHER" id="PTHR33372">
    <property type="match status" value="1"/>
</dbReference>
<evidence type="ECO:0000313" key="2">
    <source>
        <dbReference type="EMBL" id="CAD8781956.1"/>
    </source>
</evidence>
<name>A0A7S0V7Z3_9CHLO</name>
<dbReference type="InterPro" id="IPR021788">
    <property type="entry name" value="CPP1-like"/>
</dbReference>
<accession>A0A7S0V7Z3</accession>
<keyword evidence="1" id="KW-0472">Membrane</keyword>
<dbReference type="InterPro" id="IPR001623">
    <property type="entry name" value="DnaJ_domain"/>
</dbReference>
<dbReference type="EMBL" id="HBFM01024325">
    <property type="protein sequence ID" value="CAD8781956.1"/>
    <property type="molecule type" value="Transcribed_RNA"/>
</dbReference>
<evidence type="ECO:0000256" key="1">
    <source>
        <dbReference type="SAM" id="Phobius"/>
    </source>
</evidence>
<organism evidence="2">
    <name type="scientific">Polytomella parva</name>
    <dbReference type="NCBI Taxonomy" id="51329"/>
    <lineage>
        <taxon>Eukaryota</taxon>
        <taxon>Viridiplantae</taxon>
        <taxon>Chlorophyta</taxon>
        <taxon>core chlorophytes</taxon>
        <taxon>Chlorophyceae</taxon>
        <taxon>CS clade</taxon>
        <taxon>Chlamydomonadales</taxon>
        <taxon>Chlamydomonadaceae</taxon>
        <taxon>Polytomella</taxon>
    </lineage>
</organism>
<gene>
    <name evidence="2" type="ORF">PPAR00522_LOCUS15775</name>
</gene>
<dbReference type="GO" id="GO:0031969">
    <property type="term" value="C:chloroplast membrane"/>
    <property type="evidence" value="ECO:0007669"/>
    <property type="project" value="TreeGrafter"/>
</dbReference>
<sequence length="256" mass="28289">MLSSSLSYTRRPSASRPCYAVAPIKPVYSNIKRIQKQVSPSWICKAKADDPYSVLGVKPDANTNEINRAYTKKKSENRNDAVVLQRIEAAHSKIMFSQLSARMKSKSIDKDIAYADREVLFPWRPKRWNSTPPVIMGFLFGFVAIAVFMQASGSVFSSLLIGFVGCVGNTMKQNALKPPSAEGFGDDDHSDGATKNFYRALLLSFLATAGGMLLASIVESILGQVLPKRRALPFPKYFLQTVGSALGNWIIVSFFY</sequence>
<keyword evidence="1" id="KW-1133">Transmembrane helix</keyword>
<protein>
    <recommendedName>
        <fullName evidence="3">J domain-containing protein</fullName>
    </recommendedName>
</protein>
<feature type="transmembrane region" description="Helical" evidence="1">
    <location>
        <begin position="237"/>
        <end position="255"/>
    </location>
</feature>
<keyword evidence="1" id="KW-0812">Transmembrane</keyword>